<evidence type="ECO:0000313" key="2">
    <source>
        <dbReference type="EMBL" id="ODM89049.1"/>
    </source>
</evidence>
<reference evidence="2 3" key="1">
    <citation type="journal article" date="2016" name="Genome Biol. Evol.">
        <title>Gene Family Evolution Reflects Adaptation to Soil Environmental Stressors in the Genome of the Collembolan Orchesella cincta.</title>
        <authorList>
            <person name="Faddeeva-Vakhrusheva A."/>
            <person name="Derks M.F."/>
            <person name="Anvar S.Y."/>
            <person name="Agamennone V."/>
            <person name="Suring W."/>
            <person name="Smit S."/>
            <person name="van Straalen N.M."/>
            <person name="Roelofs D."/>
        </authorList>
    </citation>
    <scope>NUCLEOTIDE SEQUENCE [LARGE SCALE GENOMIC DNA]</scope>
    <source>
        <tissue evidence="2">Mixed pool</tissue>
    </source>
</reference>
<comment type="caution">
    <text evidence="2">The sequence shown here is derived from an EMBL/GenBank/DDBJ whole genome shotgun (WGS) entry which is preliminary data.</text>
</comment>
<organism evidence="2 3">
    <name type="scientific">Orchesella cincta</name>
    <name type="common">Springtail</name>
    <name type="synonym">Podura cincta</name>
    <dbReference type="NCBI Taxonomy" id="48709"/>
    <lineage>
        <taxon>Eukaryota</taxon>
        <taxon>Metazoa</taxon>
        <taxon>Ecdysozoa</taxon>
        <taxon>Arthropoda</taxon>
        <taxon>Hexapoda</taxon>
        <taxon>Collembola</taxon>
        <taxon>Entomobryomorpha</taxon>
        <taxon>Entomobryoidea</taxon>
        <taxon>Orchesellidae</taxon>
        <taxon>Orchesellinae</taxon>
        <taxon>Orchesella</taxon>
    </lineage>
</organism>
<dbReference type="AlphaFoldDB" id="A0A1D2M7W6"/>
<feature type="signal peptide" evidence="1">
    <location>
        <begin position="1"/>
        <end position="26"/>
    </location>
</feature>
<gene>
    <name evidence="2" type="ORF">Ocin01_17631</name>
</gene>
<accession>A0A1D2M7W6</accession>
<sequence length="158" mass="17287">MKGLAVIVLAAQLILVAAATLQPLEAEPPNVISLGTVDGKSYYYNKTLRSWFNSRAFCIENGMQMATIETVSQAEFLKSRQSLNAFSGYFEIAGRDAQIARQFSWDSTGEALTDIPGLPFRLNGGALDYRTCISYLASESPFLNIKECPLAGYALCQI</sequence>
<dbReference type="CDD" id="cd00037">
    <property type="entry name" value="CLECT"/>
    <property type="match status" value="1"/>
</dbReference>
<dbReference type="Gene3D" id="3.10.100.10">
    <property type="entry name" value="Mannose-Binding Protein A, subunit A"/>
    <property type="match status" value="1"/>
</dbReference>
<dbReference type="Proteomes" id="UP000094527">
    <property type="component" value="Unassembled WGS sequence"/>
</dbReference>
<proteinExistence type="predicted"/>
<keyword evidence="2" id="KW-0430">Lectin</keyword>
<dbReference type="GO" id="GO:0030246">
    <property type="term" value="F:carbohydrate binding"/>
    <property type="evidence" value="ECO:0007669"/>
    <property type="project" value="UniProtKB-KW"/>
</dbReference>
<protein>
    <submittedName>
        <fullName evidence="2">C-type lectin domain family 2 member D5</fullName>
    </submittedName>
</protein>
<keyword evidence="3" id="KW-1185">Reference proteome</keyword>
<evidence type="ECO:0000256" key="1">
    <source>
        <dbReference type="SAM" id="SignalP"/>
    </source>
</evidence>
<dbReference type="EMBL" id="LJIJ01002946">
    <property type="protein sequence ID" value="ODM89049.1"/>
    <property type="molecule type" value="Genomic_DNA"/>
</dbReference>
<feature type="chain" id="PRO_5008903599" evidence="1">
    <location>
        <begin position="27"/>
        <end position="158"/>
    </location>
</feature>
<name>A0A1D2M7W6_ORCCI</name>
<keyword evidence="1" id="KW-0732">Signal</keyword>
<evidence type="ECO:0000313" key="3">
    <source>
        <dbReference type="Proteomes" id="UP000094527"/>
    </source>
</evidence>
<dbReference type="InterPro" id="IPR016187">
    <property type="entry name" value="CTDL_fold"/>
</dbReference>
<dbReference type="SUPFAM" id="SSF56436">
    <property type="entry name" value="C-type lectin-like"/>
    <property type="match status" value="1"/>
</dbReference>
<dbReference type="InterPro" id="IPR016186">
    <property type="entry name" value="C-type_lectin-like/link_sf"/>
</dbReference>